<comment type="caution">
    <text evidence="2">The sequence shown here is derived from an EMBL/GenBank/DDBJ whole genome shotgun (WGS) entry which is preliminary data.</text>
</comment>
<name>A0A0M3ARZ2_9SPHN</name>
<organism evidence="2 3">
    <name type="scientific">Sphingobium chungbukense</name>
    <dbReference type="NCBI Taxonomy" id="56193"/>
    <lineage>
        <taxon>Bacteria</taxon>
        <taxon>Pseudomonadati</taxon>
        <taxon>Pseudomonadota</taxon>
        <taxon>Alphaproteobacteria</taxon>
        <taxon>Sphingomonadales</taxon>
        <taxon>Sphingomonadaceae</taxon>
        <taxon>Sphingobium</taxon>
    </lineage>
</organism>
<keyword evidence="3" id="KW-1185">Reference proteome</keyword>
<gene>
    <name evidence="2" type="ORF">YP76_17120</name>
</gene>
<dbReference type="EMBL" id="LBIC01000007">
    <property type="protein sequence ID" value="KKW91284.1"/>
    <property type="molecule type" value="Genomic_DNA"/>
</dbReference>
<reference evidence="2 3" key="1">
    <citation type="submission" date="2015-04" db="EMBL/GenBank/DDBJ databases">
        <title>Genome sequence of aromatic hydrocarbons-degrading Sphingobium chungbukense DJ77.</title>
        <authorList>
            <person name="Kim Y.-C."/>
            <person name="Chae J.-C."/>
        </authorList>
    </citation>
    <scope>NUCLEOTIDE SEQUENCE [LARGE SCALE GENOMIC DNA]</scope>
    <source>
        <strain evidence="2 3">DJ77</strain>
    </source>
</reference>
<proteinExistence type="predicted"/>
<dbReference type="AlphaFoldDB" id="A0A0M3ARZ2"/>
<dbReference type="RefSeq" id="WP_046764799.1">
    <property type="nucleotide sequence ID" value="NZ_LBIC01000007.1"/>
</dbReference>
<feature type="compositionally biased region" description="Basic and acidic residues" evidence="1">
    <location>
        <begin position="7"/>
        <end position="17"/>
    </location>
</feature>
<dbReference type="STRING" id="56193.YP76_17120"/>
<dbReference type="PATRIC" id="fig|56193.3.peg.3586"/>
<evidence type="ECO:0000313" key="2">
    <source>
        <dbReference type="EMBL" id="KKW91284.1"/>
    </source>
</evidence>
<evidence type="ECO:0000313" key="3">
    <source>
        <dbReference type="Proteomes" id="UP000033874"/>
    </source>
</evidence>
<protein>
    <submittedName>
        <fullName evidence="2">Uncharacterized protein</fullName>
    </submittedName>
</protein>
<dbReference type="Proteomes" id="UP000033874">
    <property type="component" value="Unassembled WGS sequence"/>
</dbReference>
<evidence type="ECO:0000256" key="1">
    <source>
        <dbReference type="SAM" id="MobiDB-lite"/>
    </source>
</evidence>
<feature type="region of interest" description="Disordered" evidence="1">
    <location>
        <begin position="1"/>
        <end position="25"/>
    </location>
</feature>
<accession>A0A0M3ARZ2</accession>
<sequence>MEAAPFEAKKAPPEHKLNGGAEVQGRPKGERAVWFFLRSKDEFPMTGAAAFHDKLLTLWAWSDVK</sequence>